<dbReference type="RefSeq" id="WP_337333002.1">
    <property type="nucleotide sequence ID" value="NZ_JBBDGM010000012.1"/>
</dbReference>
<evidence type="ECO:0000313" key="10">
    <source>
        <dbReference type="Proteomes" id="UP001371224"/>
    </source>
</evidence>
<evidence type="ECO:0000256" key="5">
    <source>
        <dbReference type="ARBA" id="ARBA00023136"/>
    </source>
</evidence>
<accession>A0ABU8LF02</accession>
<gene>
    <name evidence="9" type="ORF">WDU99_13260</name>
</gene>
<evidence type="ECO:0000313" key="9">
    <source>
        <dbReference type="EMBL" id="MEJ1089283.1"/>
    </source>
</evidence>
<sequence length="169" mass="18599">MPEPRVASFPAIRGALKFYQIASIITGVMLLLLCAEMVLKYTPIRLELFLGGSGGFLWFADVVEGPEGLESTGDGINLSLGILIVHGWFYVVYLFACFRMWSMMRWPFLRFIMLALGGVIPLLSFFMETRVARDVKAYLAGREAAASDAPGDAVTDTDSQISTTTEGTR</sequence>
<feature type="transmembrane region" description="Helical" evidence="7">
    <location>
        <begin position="75"/>
        <end position="96"/>
    </location>
</feature>
<evidence type="ECO:0000256" key="7">
    <source>
        <dbReference type="SAM" id="Phobius"/>
    </source>
</evidence>
<reference evidence="9 10" key="1">
    <citation type="submission" date="2024-02" db="EMBL/GenBank/DDBJ databases">
        <authorList>
            <person name="Saticioglu I.B."/>
        </authorList>
    </citation>
    <scope>NUCLEOTIDE SEQUENCE [LARGE SCALE GENOMIC DNA]</scope>
    <source>
        <strain evidence="9 10">Mu-80</strain>
    </source>
</reference>
<feature type="transmembrane region" description="Helical" evidence="7">
    <location>
        <begin position="46"/>
        <end position="63"/>
    </location>
</feature>
<evidence type="ECO:0000256" key="4">
    <source>
        <dbReference type="ARBA" id="ARBA00022989"/>
    </source>
</evidence>
<dbReference type="EMBL" id="JBBDGM010000012">
    <property type="protein sequence ID" value="MEJ1089283.1"/>
    <property type="molecule type" value="Genomic_DNA"/>
</dbReference>
<feature type="transmembrane region" description="Helical" evidence="7">
    <location>
        <begin position="108"/>
        <end position="127"/>
    </location>
</feature>
<name>A0ABU8LF02_9MICO</name>
<feature type="transmembrane region" description="Helical" evidence="7">
    <location>
        <begin position="18"/>
        <end position="39"/>
    </location>
</feature>
<keyword evidence="3 7" id="KW-0812">Transmembrane</keyword>
<evidence type="ECO:0000256" key="6">
    <source>
        <dbReference type="SAM" id="MobiDB-lite"/>
    </source>
</evidence>
<protein>
    <submittedName>
        <fullName evidence="9">DUF3817 domain-containing protein</fullName>
    </submittedName>
</protein>
<comment type="caution">
    <text evidence="9">The sequence shown here is derived from an EMBL/GenBank/DDBJ whole genome shotgun (WGS) entry which is preliminary data.</text>
</comment>
<proteinExistence type="predicted"/>
<evidence type="ECO:0000256" key="3">
    <source>
        <dbReference type="ARBA" id="ARBA00022692"/>
    </source>
</evidence>
<feature type="compositionally biased region" description="Polar residues" evidence="6">
    <location>
        <begin position="156"/>
        <end position="169"/>
    </location>
</feature>
<keyword evidence="5 7" id="KW-0472">Membrane</keyword>
<comment type="subcellular location">
    <subcellularLocation>
        <location evidence="1">Cell membrane</location>
        <topology evidence="1">Multi-pass membrane protein</topology>
    </subcellularLocation>
</comment>
<evidence type="ECO:0000259" key="8">
    <source>
        <dbReference type="Pfam" id="PF12823"/>
    </source>
</evidence>
<dbReference type="Pfam" id="PF12823">
    <property type="entry name" value="DUF3817"/>
    <property type="match status" value="1"/>
</dbReference>
<dbReference type="Proteomes" id="UP001371224">
    <property type="component" value="Unassembled WGS sequence"/>
</dbReference>
<evidence type="ECO:0000256" key="1">
    <source>
        <dbReference type="ARBA" id="ARBA00004651"/>
    </source>
</evidence>
<keyword evidence="2" id="KW-1003">Cell membrane</keyword>
<dbReference type="PANTHER" id="PTHR40077">
    <property type="entry name" value="MEMBRANE PROTEIN-RELATED"/>
    <property type="match status" value="1"/>
</dbReference>
<keyword evidence="4 7" id="KW-1133">Transmembrane helix</keyword>
<dbReference type="PANTHER" id="PTHR40077:SF2">
    <property type="entry name" value="MEMBRANE PROTEIN"/>
    <property type="match status" value="1"/>
</dbReference>
<evidence type="ECO:0000256" key="2">
    <source>
        <dbReference type="ARBA" id="ARBA00022475"/>
    </source>
</evidence>
<dbReference type="NCBIfam" id="TIGR03954">
    <property type="entry name" value="integ_memb_HG"/>
    <property type="match status" value="1"/>
</dbReference>
<feature type="domain" description="DUF3817" evidence="8">
    <location>
        <begin position="16"/>
        <end position="133"/>
    </location>
</feature>
<organism evidence="9 10">
    <name type="scientific">Microbacterium bandirmense</name>
    <dbReference type="NCBI Taxonomy" id="3122050"/>
    <lineage>
        <taxon>Bacteria</taxon>
        <taxon>Bacillati</taxon>
        <taxon>Actinomycetota</taxon>
        <taxon>Actinomycetes</taxon>
        <taxon>Micrococcales</taxon>
        <taxon>Microbacteriaceae</taxon>
        <taxon>Microbacterium</taxon>
    </lineage>
</organism>
<feature type="region of interest" description="Disordered" evidence="6">
    <location>
        <begin position="148"/>
        <end position="169"/>
    </location>
</feature>
<dbReference type="InterPro" id="IPR023845">
    <property type="entry name" value="DUF3817_TM"/>
</dbReference>
<keyword evidence="10" id="KW-1185">Reference proteome</keyword>